<evidence type="ECO:0000313" key="3">
    <source>
        <dbReference type="Proteomes" id="UP000186026"/>
    </source>
</evidence>
<evidence type="ECO:0000313" key="2">
    <source>
        <dbReference type="EMBL" id="SIS91644.1"/>
    </source>
</evidence>
<dbReference type="RefSeq" id="WP_076501154.1">
    <property type="nucleotide sequence ID" value="NZ_FTOP01000008.1"/>
</dbReference>
<evidence type="ECO:0000256" key="1">
    <source>
        <dbReference type="SAM" id="SignalP"/>
    </source>
</evidence>
<keyword evidence="3" id="KW-1185">Reference proteome</keyword>
<sequence>MKAYAPSFLFFILLLLGACVENNDPVQEGEAEVVIQTATRGSHQFLIRFEGDLFYPTNLPESFQVLVQDPIPVYIIFNKTGAEVTIFKPAPNDVPIFDRLIPEIRIVDIRRRD</sequence>
<dbReference type="OrthoDB" id="839757at2"/>
<reference evidence="3" key="1">
    <citation type="submission" date="2017-01" db="EMBL/GenBank/DDBJ databases">
        <authorList>
            <person name="Varghese N."/>
            <person name="Submissions S."/>
        </authorList>
    </citation>
    <scope>NUCLEOTIDE SEQUENCE [LARGE SCALE GENOMIC DNA]</scope>
    <source>
        <strain evidence="3">DSM 46698</strain>
    </source>
</reference>
<organism evidence="2 3">
    <name type="scientific">Belliella pelovolcani</name>
    <dbReference type="NCBI Taxonomy" id="529505"/>
    <lineage>
        <taxon>Bacteria</taxon>
        <taxon>Pseudomonadati</taxon>
        <taxon>Bacteroidota</taxon>
        <taxon>Cytophagia</taxon>
        <taxon>Cytophagales</taxon>
        <taxon>Cyclobacteriaceae</taxon>
        <taxon>Belliella</taxon>
    </lineage>
</organism>
<name>A0A1N7MZR9_9BACT</name>
<dbReference type="STRING" id="529505.SAMN05421761_10827"/>
<accession>A0A1N7MZR9</accession>
<protein>
    <submittedName>
        <fullName evidence="2">Uncharacterized protein</fullName>
    </submittedName>
</protein>
<feature type="signal peptide" evidence="1">
    <location>
        <begin position="1"/>
        <end position="18"/>
    </location>
</feature>
<dbReference type="PROSITE" id="PS51257">
    <property type="entry name" value="PROKAR_LIPOPROTEIN"/>
    <property type="match status" value="1"/>
</dbReference>
<dbReference type="Proteomes" id="UP000186026">
    <property type="component" value="Unassembled WGS sequence"/>
</dbReference>
<dbReference type="EMBL" id="FTOP01000008">
    <property type="protein sequence ID" value="SIS91644.1"/>
    <property type="molecule type" value="Genomic_DNA"/>
</dbReference>
<keyword evidence="1" id="KW-0732">Signal</keyword>
<feature type="chain" id="PRO_5012704124" evidence="1">
    <location>
        <begin position="19"/>
        <end position="113"/>
    </location>
</feature>
<dbReference type="AlphaFoldDB" id="A0A1N7MZR9"/>
<gene>
    <name evidence="2" type="ORF">SAMN05421761_10827</name>
</gene>
<proteinExistence type="predicted"/>